<dbReference type="SUPFAM" id="SSF53474">
    <property type="entry name" value="alpha/beta-Hydrolases"/>
    <property type="match status" value="1"/>
</dbReference>
<dbReference type="Proteomes" id="UP000000493">
    <property type="component" value="Chromosome"/>
</dbReference>
<dbReference type="InterPro" id="IPR029058">
    <property type="entry name" value="AB_hydrolase_fold"/>
</dbReference>
<dbReference type="AlphaFoldDB" id="A0A7U3ZHN3"/>
<dbReference type="GO" id="GO:0004252">
    <property type="term" value="F:serine-type endopeptidase activity"/>
    <property type="evidence" value="ECO:0007669"/>
    <property type="project" value="TreeGrafter"/>
</dbReference>
<keyword evidence="1" id="KW-0378">Hydrolase</keyword>
<dbReference type="InterPro" id="IPR011042">
    <property type="entry name" value="6-blade_b-propeller_TolB-like"/>
</dbReference>
<dbReference type="KEGG" id="rsi:Runsl_0923"/>
<dbReference type="EMBL" id="CP002859">
    <property type="protein sequence ID" value="AEI47360.1"/>
    <property type="molecule type" value="Genomic_DNA"/>
</dbReference>
<dbReference type="InterPro" id="IPR001375">
    <property type="entry name" value="Peptidase_S9_cat"/>
</dbReference>
<dbReference type="PANTHER" id="PTHR42776:SF4">
    <property type="entry name" value="ACYLAMINO-ACID-RELEASING ENZYME"/>
    <property type="match status" value="1"/>
</dbReference>
<reference evidence="6" key="1">
    <citation type="submission" date="2011-06" db="EMBL/GenBank/DDBJ databases">
        <title>The complete genome of chromosome of Runella slithyformis DSM 19594.</title>
        <authorList>
            <consortium name="US DOE Joint Genome Institute (JGI-PGF)"/>
            <person name="Lucas S."/>
            <person name="Han J."/>
            <person name="Lapidus A."/>
            <person name="Bruce D."/>
            <person name="Goodwin L."/>
            <person name="Pitluck S."/>
            <person name="Peters L."/>
            <person name="Kyrpides N."/>
            <person name="Mavromatis K."/>
            <person name="Ivanova N."/>
            <person name="Ovchinnikova G."/>
            <person name="Zhang X."/>
            <person name="Misra M."/>
            <person name="Detter J.C."/>
            <person name="Tapia R."/>
            <person name="Han C."/>
            <person name="Land M."/>
            <person name="Hauser L."/>
            <person name="Markowitz V."/>
            <person name="Cheng J.-F."/>
            <person name="Hugenholtz P."/>
            <person name="Woyke T."/>
            <person name="Wu D."/>
            <person name="Tindall B."/>
            <person name="Faehrich R."/>
            <person name="Brambilla E."/>
            <person name="Klenk H.-P."/>
            <person name="Eisen J.A."/>
        </authorList>
    </citation>
    <scope>NUCLEOTIDE SEQUENCE [LARGE SCALE GENOMIC DNA]</scope>
    <source>
        <strain evidence="6">ATCC 29530 / DSM 19594 / LMG 11500 / NCIMB 11436 / LSU 4</strain>
    </source>
</reference>
<proteinExistence type="predicted"/>
<evidence type="ECO:0000259" key="4">
    <source>
        <dbReference type="Pfam" id="PF00326"/>
    </source>
</evidence>
<evidence type="ECO:0000256" key="1">
    <source>
        <dbReference type="ARBA" id="ARBA00022801"/>
    </source>
</evidence>
<evidence type="ECO:0000256" key="2">
    <source>
        <dbReference type="SAM" id="MobiDB-lite"/>
    </source>
</evidence>
<feature type="signal peptide" evidence="3">
    <location>
        <begin position="1"/>
        <end position="19"/>
    </location>
</feature>
<evidence type="ECO:0000313" key="5">
    <source>
        <dbReference type="EMBL" id="AEI47360.1"/>
    </source>
</evidence>
<feature type="region of interest" description="Disordered" evidence="2">
    <location>
        <begin position="172"/>
        <end position="191"/>
    </location>
</feature>
<dbReference type="RefSeq" id="WP_013926680.1">
    <property type="nucleotide sequence ID" value="NC_015703.1"/>
</dbReference>
<dbReference type="Gene3D" id="3.40.50.1820">
    <property type="entry name" value="alpha/beta hydrolase"/>
    <property type="match status" value="1"/>
</dbReference>
<dbReference type="PANTHER" id="PTHR42776">
    <property type="entry name" value="SERINE PEPTIDASE S9 FAMILY MEMBER"/>
    <property type="match status" value="1"/>
</dbReference>
<feature type="domain" description="Peptidase S9 prolyl oligopeptidase catalytic" evidence="4">
    <location>
        <begin position="740"/>
        <end position="916"/>
    </location>
</feature>
<sequence length="958" mass="107842">MKKYLLLLLLGGLSPALTAQKKAKKSTPPPPPTVVKKPLTHDVYDFWKDIPERVISNNGLWFGYALNPQEGDGKVVFHNLTTHRADSVARGEGLKLSADSEFAVFKIKPQLEATKAARRAKKKKDELPKDSLGIYALSTKQLLKFPTVQSFKLPEKGGDWVAYLGESAKVKPDTAKKAASKRPKRESEDNGYRLTVRQLKTGAEKVFPFVTEYEVSKNGKRLAFASTGADSAKTGVYVYEPATNQLSLVHAGVPKHKFKKLSFDDNGDQLAFVADLDTNSKVQIRLPKLFYWKSGDATATRLADETTQPAAQGWLVSSEYTPKFSKDGAKLFFGTNPKPILQDTLLLNEEIVNVEVWHWQDAKLQTQQKVSLERDRKKSYLAMVNLSDKKSVQLGSELIPETEFVNEGNSDFVIGHSDMRYSHQHWDWNPKEDAYLISTHDGSKKLLKEKIEGNARVSPEGKYLYWFSNPDTAWFAHDIAANKTIQLTNNKAVKFADEEDDHPDFPNPYGMAGWAKGDQSLLVYDRFDIWQIDPQNPSNPKKLTNGRGTKQSHRYVRLDPEERSIDLSRPLFLTTVNEATKQSGFAQLSPALQVTKLYEGDFSVGNLVLKAKNADRYLFTKQTFKDYPDWHVTDGSFKNITRVTNANPQQSNYLWGSVEIVSWRAGDGTPLQGLLYKPENFDSTKKYPMMTYFYEKNADNLHTHYAPRPIRSYINFSYFVSNGYLVFVPDIVYKTGYPGQSAYNCIVPGVLSMIDKGFVDKDKIGISGHSWGGYQTAYLVTQTNLFKAAEAGAPVANMTSAYGGIRWDSGLSRQAQYERTQTRIGGTLWEKPMQYLENSPLFHAPKIQTPVLMMHNDDDGAVPWYQGIEFYMGLKRLNKPVWMLNYNGEKHGLTKRQNMKDFAVRMYQYFDHYLKDAPAPSWMAEGLPLVEKGINQHLAPAKVSGGSKAGGSKLGGGK</sequence>
<dbReference type="Pfam" id="PF00326">
    <property type="entry name" value="Peptidase_S9"/>
    <property type="match status" value="1"/>
</dbReference>
<dbReference type="GO" id="GO:0006508">
    <property type="term" value="P:proteolysis"/>
    <property type="evidence" value="ECO:0007669"/>
    <property type="project" value="InterPro"/>
</dbReference>
<keyword evidence="3" id="KW-0732">Signal</keyword>
<gene>
    <name evidence="5" type="ordered locus">Runsl_0923</name>
</gene>
<name>A0A7U3ZHN3_RUNSL</name>
<dbReference type="SUPFAM" id="SSF82171">
    <property type="entry name" value="DPP6 N-terminal domain-like"/>
    <property type="match status" value="1"/>
</dbReference>
<feature type="chain" id="PRO_5031281216" evidence="3">
    <location>
        <begin position="20"/>
        <end position="958"/>
    </location>
</feature>
<evidence type="ECO:0000256" key="3">
    <source>
        <dbReference type="SAM" id="SignalP"/>
    </source>
</evidence>
<protein>
    <submittedName>
        <fullName evidence="5">Peptidase S9 prolyl oligopeptidase active site domain-containing protein</fullName>
    </submittedName>
</protein>
<evidence type="ECO:0000313" key="6">
    <source>
        <dbReference type="Proteomes" id="UP000000493"/>
    </source>
</evidence>
<dbReference type="Gene3D" id="2.120.10.30">
    <property type="entry name" value="TolB, C-terminal domain"/>
    <property type="match status" value="1"/>
</dbReference>
<keyword evidence="6" id="KW-1185">Reference proteome</keyword>
<reference evidence="5 6" key="2">
    <citation type="journal article" date="2012" name="Stand. Genomic Sci.">
        <title>Complete genome sequence of the aquatic bacterium Runella slithyformis type strain (LSU 4(T)).</title>
        <authorList>
            <person name="Copeland A."/>
            <person name="Zhang X."/>
            <person name="Misra M."/>
            <person name="Lapidus A."/>
            <person name="Nolan M."/>
            <person name="Lucas S."/>
            <person name="Deshpande S."/>
            <person name="Cheng J.F."/>
            <person name="Tapia R."/>
            <person name="Goodwin L.A."/>
            <person name="Pitluck S."/>
            <person name="Liolios K."/>
            <person name="Pagani I."/>
            <person name="Ivanova N."/>
            <person name="Mikhailova N."/>
            <person name="Pati A."/>
            <person name="Chen A."/>
            <person name="Palaniappan K."/>
            <person name="Land M."/>
            <person name="Hauser L."/>
            <person name="Pan C."/>
            <person name="Jeffries C.D."/>
            <person name="Detter J.C."/>
            <person name="Brambilla E.M."/>
            <person name="Rohde M."/>
            <person name="Djao O.D."/>
            <person name="Goker M."/>
            <person name="Sikorski J."/>
            <person name="Tindall B.J."/>
            <person name="Woyke T."/>
            <person name="Bristow J."/>
            <person name="Eisen J.A."/>
            <person name="Markowitz V."/>
            <person name="Hugenholtz P."/>
            <person name="Kyrpides N.C."/>
            <person name="Klenk H.P."/>
            <person name="Mavromatis K."/>
        </authorList>
    </citation>
    <scope>NUCLEOTIDE SEQUENCE [LARGE SCALE GENOMIC DNA]</scope>
    <source>
        <strain evidence="6">ATCC 29530 / DSM 19594 / LMG 11500 / NCIMB 11436 / LSU 4</strain>
    </source>
</reference>
<accession>A0A7U3ZHN3</accession>
<organism evidence="5 6">
    <name type="scientific">Runella slithyformis (strain ATCC 29530 / DSM 19594 / LMG 11500 / NCIMB 11436 / LSU 4)</name>
    <dbReference type="NCBI Taxonomy" id="761193"/>
    <lineage>
        <taxon>Bacteria</taxon>
        <taxon>Pseudomonadati</taxon>
        <taxon>Bacteroidota</taxon>
        <taxon>Cytophagia</taxon>
        <taxon>Cytophagales</taxon>
        <taxon>Spirosomataceae</taxon>
        <taxon>Runella</taxon>
    </lineage>
</organism>